<evidence type="ECO:0000313" key="8">
    <source>
        <dbReference type="Proteomes" id="UP000214603"/>
    </source>
</evidence>
<keyword evidence="7" id="KW-0670">Pyruvate</keyword>
<comment type="catalytic activity">
    <reaction evidence="4">
        <text>N(6)-[(R)-lipoyl]-L-lysyl-[protein] + 3-methyl-2-oxobutanoate + H(+) = N(6)-[(R)-S(8)-2-methylpropanoyldihydrolipoyl]-L-lysyl-[protein] + CO2</text>
        <dbReference type="Rhea" id="RHEA:13457"/>
        <dbReference type="Rhea" id="RHEA-COMP:10474"/>
        <dbReference type="Rhea" id="RHEA-COMP:10497"/>
        <dbReference type="ChEBI" id="CHEBI:11851"/>
        <dbReference type="ChEBI" id="CHEBI:15378"/>
        <dbReference type="ChEBI" id="CHEBI:16526"/>
        <dbReference type="ChEBI" id="CHEBI:83099"/>
        <dbReference type="ChEBI" id="CHEBI:83142"/>
        <dbReference type="EC" id="1.2.4.4"/>
    </reaction>
</comment>
<evidence type="ECO:0000256" key="3">
    <source>
        <dbReference type="ARBA" id="ARBA00023052"/>
    </source>
</evidence>
<comment type="function">
    <text evidence="4">The branched-chain alpha-keto dehydrogenase complex catalyzes the overall conversion of alpha-keto acids to acyl-CoA and CO(2). It contains multiple copies of three enzymatic components: branched-chain alpha-keto acid decarboxylase (E1), lipoamide acyltransferase (E2) and lipoamide dehydrogenase (E3).</text>
</comment>
<gene>
    <name evidence="7" type="ORF">CEY11_09870</name>
</gene>
<evidence type="ECO:0000256" key="1">
    <source>
        <dbReference type="ARBA" id="ARBA00001964"/>
    </source>
</evidence>
<organism evidence="7 8">
    <name type="scientific">Candidimonas nitroreducens</name>
    <dbReference type="NCBI Taxonomy" id="683354"/>
    <lineage>
        <taxon>Bacteria</taxon>
        <taxon>Pseudomonadati</taxon>
        <taxon>Pseudomonadota</taxon>
        <taxon>Betaproteobacteria</taxon>
        <taxon>Burkholderiales</taxon>
        <taxon>Alcaligenaceae</taxon>
        <taxon>Candidimonas</taxon>
    </lineage>
</organism>
<dbReference type="CDD" id="cd02000">
    <property type="entry name" value="TPP_E1_PDC_ADC_BCADC"/>
    <property type="match status" value="1"/>
</dbReference>
<dbReference type="GO" id="GO:0009083">
    <property type="term" value="P:branched-chain amino acid catabolic process"/>
    <property type="evidence" value="ECO:0007669"/>
    <property type="project" value="TreeGrafter"/>
</dbReference>
<dbReference type="PANTHER" id="PTHR43380">
    <property type="entry name" value="2-OXOISOVALERATE DEHYDROGENASE SUBUNIT ALPHA, MITOCHONDRIAL"/>
    <property type="match status" value="1"/>
</dbReference>
<keyword evidence="8" id="KW-1185">Reference proteome</keyword>
<dbReference type="EC" id="1.2.4.4" evidence="4"/>
<comment type="cofactor">
    <cofactor evidence="1 4">
        <name>thiamine diphosphate</name>
        <dbReference type="ChEBI" id="CHEBI:58937"/>
    </cofactor>
</comment>
<dbReference type="AlphaFoldDB" id="A0A225MLK8"/>
<dbReference type="Gene3D" id="3.40.50.970">
    <property type="match status" value="1"/>
</dbReference>
<reference evidence="8" key="1">
    <citation type="submission" date="2017-06" db="EMBL/GenBank/DDBJ databases">
        <title>Herbaspirillum phytohormonus sp. nov., isolated from the root nodule of Robinia pseudoacacia in lead-zinc mine.</title>
        <authorList>
            <person name="Fan M."/>
            <person name="Lin Y."/>
        </authorList>
    </citation>
    <scope>NUCLEOTIDE SEQUENCE [LARGE SCALE GENOMIC DNA]</scope>
    <source>
        <strain evidence="8">SC-089</strain>
    </source>
</reference>
<dbReference type="InterPro" id="IPR001017">
    <property type="entry name" value="DH_E1"/>
</dbReference>
<comment type="caution">
    <text evidence="7">The sequence shown here is derived from an EMBL/GenBank/DDBJ whole genome shotgun (WGS) entry which is preliminary data.</text>
</comment>
<evidence type="ECO:0000259" key="6">
    <source>
        <dbReference type="Pfam" id="PF00676"/>
    </source>
</evidence>
<dbReference type="SUPFAM" id="SSF52518">
    <property type="entry name" value="Thiamin diphosphate-binding fold (THDP-binding)"/>
    <property type="match status" value="1"/>
</dbReference>
<dbReference type="Proteomes" id="UP000214603">
    <property type="component" value="Unassembled WGS sequence"/>
</dbReference>
<dbReference type="EMBL" id="NJIH01000004">
    <property type="protein sequence ID" value="OWT62098.1"/>
    <property type="molecule type" value="Genomic_DNA"/>
</dbReference>
<keyword evidence="3 4" id="KW-0786">Thiamine pyrophosphate</keyword>
<keyword evidence="2 4" id="KW-0560">Oxidoreductase</keyword>
<dbReference type="InterPro" id="IPR029061">
    <property type="entry name" value="THDP-binding"/>
</dbReference>
<evidence type="ECO:0000256" key="2">
    <source>
        <dbReference type="ARBA" id="ARBA00023002"/>
    </source>
</evidence>
<feature type="domain" description="Dehydrogenase E1 component" evidence="6">
    <location>
        <begin position="21"/>
        <end position="285"/>
    </location>
</feature>
<dbReference type="GO" id="GO:0003863">
    <property type="term" value="F:branched-chain 2-oxo acid dehydrogenase activity"/>
    <property type="evidence" value="ECO:0007669"/>
    <property type="project" value="UniProtKB-EC"/>
</dbReference>
<evidence type="ECO:0000256" key="4">
    <source>
        <dbReference type="RuleBase" id="RU365014"/>
    </source>
</evidence>
<dbReference type="Pfam" id="PF00676">
    <property type="entry name" value="E1_dh"/>
    <property type="match status" value="1"/>
</dbReference>
<evidence type="ECO:0000256" key="5">
    <source>
        <dbReference type="SAM" id="MobiDB-lite"/>
    </source>
</evidence>
<name>A0A225MLK8_9BURK</name>
<protein>
    <recommendedName>
        <fullName evidence="4">2-oxoisovalerate dehydrogenase subunit alpha</fullName>
        <ecNumber evidence="4">1.2.4.4</ecNumber>
    </recommendedName>
    <alternativeName>
        <fullName evidence="4">Branched-chain alpha-keto acid dehydrogenase E1 component alpha chain</fullName>
    </alternativeName>
</protein>
<evidence type="ECO:0000313" key="7">
    <source>
        <dbReference type="EMBL" id="OWT62098.1"/>
    </source>
</evidence>
<comment type="similarity">
    <text evidence="4">Belongs to the BCKDHA family.</text>
</comment>
<feature type="region of interest" description="Disordered" evidence="5">
    <location>
        <begin position="278"/>
        <end position="300"/>
    </location>
</feature>
<sequence length="300" mass="31524">MIVCREFESALCAANPRWFSTEGEEAVLVGAFAALEAGDIGAPHYRGPFVAYLMRGADMKTLACQAFGKAAGYNKGRSVPFTGPPELGFVPWVAGDLGSSLGIATGAALALQRTGSGGKACICSFGDGTANRGDFHENLNIAGLWKLPIVYVCQNNGWAISQHVQSYLPAPVVERAAAYGMPGVTVDGNDVQAVYAAVAAARHRAAKGEGPTLIEAMTWRKGGHWSGDKALYKDAAQRAYAAPDPIELLKGRLIRDALASEDALENIRGEAAEQARNAVAEAQTRSDAGATELGEHEVFA</sequence>
<dbReference type="InterPro" id="IPR050771">
    <property type="entry name" value="Alpha-ketoacid_DH_E1_comp"/>
</dbReference>
<proteinExistence type="inferred from homology"/>
<accession>A0A225MLK8</accession>
<dbReference type="PANTHER" id="PTHR43380:SF1">
    <property type="entry name" value="2-OXOISOVALERATE DEHYDROGENASE SUBUNIT ALPHA, MITOCHONDRIAL"/>
    <property type="match status" value="1"/>
</dbReference>